<keyword evidence="10" id="KW-1185">Reference proteome</keyword>
<evidence type="ECO:0000256" key="8">
    <source>
        <dbReference type="SAM" id="MobiDB-lite"/>
    </source>
</evidence>
<dbReference type="OrthoDB" id="332546at2759"/>
<evidence type="ECO:0000256" key="2">
    <source>
        <dbReference type="ARBA" id="ARBA00006916"/>
    </source>
</evidence>
<dbReference type="VEuPathDB" id="ToxoDB:CSUI_002756"/>
<feature type="region of interest" description="Disordered" evidence="8">
    <location>
        <begin position="263"/>
        <end position="349"/>
    </location>
</feature>
<accession>A0A2C6L7T9</accession>
<dbReference type="Proteomes" id="UP000221165">
    <property type="component" value="Unassembled WGS sequence"/>
</dbReference>
<sequence>MSGHELSRLTKTVCRGGSPPGENQKGRRCRFSGASWRKRKGQKTTRDKKAKAKARDLRRFLLKKKEGLSADAIDRLQGQIASLERTAHQSKKEERRKQFIVKRKKLYDKIKFYEGQKVRRRIRSTRRALSDLLKKRRGATGLTADEVAGLDAQIVSQQEVLQQHLDDLNYIARYPPGEAYVALFPSGGPVSVETQKKREEIRARIRERVVGERLENDDEDDGRGMHEDDFFLTKPAPNPAYSGNEVMVAATREVEDQGATAAFAQAPDLGDTDRLGGHGRLPRILSSSSKDRQQPGTRSRQAERAGRSSVQTARSDSVNLGGRVQAVGSAGRVGVPTFRQATVKPKGRR</sequence>
<keyword evidence="6" id="KW-0175">Coiled coil</keyword>
<evidence type="ECO:0000256" key="3">
    <source>
        <dbReference type="ARBA" id="ARBA00018689"/>
    </source>
</evidence>
<dbReference type="GO" id="GO:0030688">
    <property type="term" value="C:preribosome, small subunit precursor"/>
    <property type="evidence" value="ECO:0007669"/>
    <property type="project" value="TreeGrafter"/>
</dbReference>
<feature type="compositionally biased region" description="Basic and acidic residues" evidence="8">
    <location>
        <begin position="222"/>
        <end position="231"/>
    </location>
</feature>
<dbReference type="GO" id="GO:0000462">
    <property type="term" value="P:maturation of SSU-rRNA from tricistronic rRNA transcript (SSU-rRNA, 5.8S rRNA, LSU-rRNA)"/>
    <property type="evidence" value="ECO:0007669"/>
    <property type="project" value="TreeGrafter"/>
</dbReference>
<evidence type="ECO:0000256" key="5">
    <source>
        <dbReference type="ARBA" id="ARBA00022552"/>
    </source>
</evidence>
<evidence type="ECO:0000256" key="7">
    <source>
        <dbReference type="ARBA" id="ARBA00023242"/>
    </source>
</evidence>
<feature type="region of interest" description="Disordered" evidence="8">
    <location>
        <begin position="213"/>
        <end position="238"/>
    </location>
</feature>
<feature type="compositionally biased region" description="Basic residues" evidence="8">
    <location>
        <begin position="26"/>
        <end position="52"/>
    </location>
</feature>
<evidence type="ECO:0000256" key="1">
    <source>
        <dbReference type="ARBA" id="ARBA00004604"/>
    </source>
</evidence>
<evidence type="ECO:0000313" key="10">
    <source>
        <dbReference type="Proteomes" id="UP000221165"/>
    </source>
</evidence>
<dbReference type="AlphaFoldDB" id="A0A2C6L7T9"/>
<dbReference type="RefSeq" id="XP_067925070.1">
    <property type="nucleotide sequence ID" value="XM_068062955.1"/>
</dbReference>
<organism evidence="9 10">
    <name type="scientific">Cystoisospora suis</name>
    <dbReference type="NCBI Taxonomy" id="483139"/>
    <lineage>
        <taxon>Eukaryota</taxon>
        <taxon>Sar</taxon>
        <taxon>Alveolata</taxon>
        <taxon>Apicomplexa</taxon>
        <taxon>Conoidasida</taxon>
        <taxon>Coccidia</taxon>
        <taxon>Eucoccidiorida</taxon>
        <taxon>Eimeriorina</taxon>
        <taxon>Sarcocystidae</taxon>
        <taxon>Cystoisospora</taxon>
    </lineage>
</organism>
<keyword evidence="5" id="KW-0698">rRNA processing</keyword>
<comment type="subcellular location">
    <subcellularLocation>
        <location evidence="1">Nucleus</location>
        <location evidence="1">Nucleolus</location>
    </subcellularLocation>
</comment>
<dbReference type="PANTHER" id="PTHR33911">
    <property type="entry name" value="RRNA-PROCESSING PROTEIN EFG1"/>
    <property type="match status" value="1"/>
</dbReference>
<dbReference type="GO" id="GO:0005730">
    <property type="term" value="C:nucleolus"/>
    <property type="evidence" value="ECO:0007669"/>
    <property type="project" value="UniProtKB-SubCell"/>
</dbReference>
<evidence type="ECO:0000256" key="6">
    <source>
        <dbReference type="ARBA" id="ARBA00023054"/>
    </source>
</evidence>
<proteinExistence type="inferred from homology"/>
<dbReference type="GeneID" id="94426166"/>
<dbReference type="EMBL" id="MIGC01001148">
    <property type="protein sequence ID" value="PHJ23394.1"/>
    <property type="molecule type" value="Genomic_DNA"/>
</dbReference>
<dbReference type="InterPro" id="IPR019310">
    <property type="entry name" value="Efg1"/>
</dbReference>
<dbReference type="Pfam" id="PF10153">
    <property type="entry name" value="Efg1"/>
    <property type="match status" value="1"/>
</dbReference>
<comment type="caution">
    <text evidence="9">The sequence shown here is derived from an EMBL/GenBank/DDBJ whole genome shotgun (WGS) entry which is preliminary data.</text>
</comment>
<dbReference type="InterPro" id="IPR050786">
    <property type="entry name" value="EFG1_rRNA-proc"/>
</dbReference>
<feature type="compositionally biased region" description="Polar residues" evidence="8">
    <location>
        <begin position="308"/>
        <end position="318"/>
    </location>
</feature>
<evidence type="ECO:0000313" key="9">
    <source>
        <dbReference type="EMBL" id="PHJ23394.1"/>
    </source>
</evidence>
<dbReference type="PANTHER" id="PTHR33911:SF1">
    <property type="entry name" value="RRNA-PROCESSING PROTEIN EFG1"/>
    <property type="match status" value="1"/>
</dbReference>
<comment type="similarity">
    <text evidence="2">Belongs to the EFG1 family.</text>
</comment>
<feature type="non-terminal residue" evidence="9">
    <location>
        <position position="349"/>
    </location>
</feature>
<reference evidence="9 10" key="1">
    <citation type="journal article" date="2017" name="Int. J. Parasitol.">
        <title>The genome of the protozoan parasite Cystoisospora suis and a reverse vaccinology approach to identify vaccine candidates.</title>
        <authorList>
            <person name="Palmieri N."/>
            <person name="Shrestha A."/>
            <person name="Ruttkowski B."/>
            <person name="Beck T."/>
            <person name="Vogl C."/>
            <person name="Tomley F."/>
            <person name="Blake D.P."/>
            <person name="Joachim A."/>
        </authorList>
    </citation>
    <scope>NUCLEOTIDE SEQUENCE [LARGE SCALE GENOMIC DNA]</scope>
    <source>
        <strain evidence="9 10">Wien I</strain>
    </source>
</reference>
<name>A0A2C6L7T9_9APIC</name>
<gene>
    <name evidence="9" type="ORF">CSUI_002756</name>
</gene>
<protein>
    <recommendedName>
        <fullName evidence="3">rRNA-processing protein EFG1</fullName>
    </recommendedName>
    <alternativeName>
        <fullName evidence="4">rRNA-processing protein efg1</fullName>
    </alternativeName>
</protein>
<feature type="region of interest" description="Disordered" evidence="8">
    <location>
        <begin position="1"/>
        <end position="53"/>
    </location>
</feature>
<keyword evidence="7" id="KW-0539">Nucleus</keyword>
<evidence type="ECO:0000256" key="4">
    <source>
        <dbReference type="ARBA" id="ARBA00019827"/>
    </source>
</evidence>